<name>A0A418SEQ6_9RHOB</name>
<protein>
    <recommendedName>
        <fullName evidence="4">DUF4169 domain-containing protein</fullName>
    </recommendedName>
</protein>
<feature type="region of interest" description="Disordered" evidence="1">
    <location>
        <begin position="30"/>
        <end position="91"/>
    </location>
</feature>
<dbReference type="KEGG" id="palw:PSAL_010270"/>
<keyword evidence="3" id="KW-1185">Reference proteome</keyword>
<sequence length="91" mass="10027">MSALAQDARLWQNRCMAKIVNLNQVRKDKARAGKRAKGDENALRFGLGKAQKRLDQAHADKHEGALDGHRLERPENVAPEAGDDDGSDPQV</sequence>
<evidence type="ECO:0000256" key="1">
    <source>
        <dbReference type="SAM" id="MobiDB-lite"/>
    </source>
</evidence>
<evidence type="ECO:0000313" key="2">
    <source>
        <dbReference type="EMBL" id="QPM89800.1"/>
    </source>
</evidence>
<evidence type="ECO:0000313" key="3">
    <source>
        <dbReference type="Proteomes" id="UP000283786"/>
    </source>
</evidence>
<feature type="compositionally biased region" description="Basic and acidic residues" evidence="1">
    <location>
        <begin position="52"/>
        <end position="75"/>
    </location>
</feature>
<proteinExistence type="predicted"/>
<gene>
    <name evidence="2" type="ORF">PSAL_010270</name>
</gene>
<dbReference type="EMBL" id="CP060436">
    <property type="protein sequence ID" value="QPM89800.1"/>
    <property type="molecule type" value="Genomic_DNA"/>
</dbReference>
<organism evidence="2 3">
    <name type="scientific">Pseudooceanicola algae</name>
    <dbReference type="NCBI Taxonomy" id="1537215"/>
    <lineage>
        <taxon>Bacteria</taxon>
        <taxon>Pseudomonadati</taxon>
        <taxon>Pseudomonadota</taxon>
        <taxon>Alphaproteobacteria</taxon>
        <taxon>Rhodobacterales</taxon>
        <taxon>Paracoccaceae</taxon>
        <taxon>Pseudooceanicola</taxon>
    </lineage>
</organism>
<dbReference type="Proteomes" id="UP000283786">
    <property type="component" value="Chromosome"/>
</dbReference>
<feature type="compositionally biased region" description="Acidic residues" evidence="1">
    <location>
        <begin position="81"/>
        <end position="91"/>
    </location>
</feature>
<dbReference type="Pfam" id="PF13770">
    <property type="entry name" value="DUF4169"/>
    <property type="match status" value="1"/>
</dbReference>
<dbReference type="InterPro" id="IPR025227">
    <property type="entry name" value="DUF4169"/>
</dbReference>
<evidence type="ECO:0008006" key="4">
    <source>
        <dbReference type="Google" id="ProtNLM"/>
    </source>
</evidence>
<feature type="compositionally biased region" description="Basic and acidic residues" evidence="1">
    <location>
        <begin position="30"/>
        <end position="42"/>
    </location>
</feature>
<dbReference type="AlphaFoldDB" id="A0A418SEQ6"/>
<accession>A0A418SEQ6</accession>
<reference evidence="2 3" key="1">
    <citation type="submission" date="2020-08" db="EMBL/GenBank/DDBJ databases">
        <title>Genome sequence of Rhodobacteraceae bacterium Lw-13e.</title>
        <authorList>
            <person name="Poehlein A."/>
            <person name="Wolter L."/>
            <person name="Daniel R."/>
            <person name="Brinkhoff T."/>
        </authorList>
    </citation>
    <scope>NUCLEOTIDE SEQUENCE [LARGE SCALE GENOMIC DNA]</scope>
    <source>
        <strain evidence="2 3">Lw-13e</strain>
    </source>
</reference>